<dbReference type="EMBL" id="SNZP01000009">
    <property type="protein sequence ID" value="TDR77809.1"/>
    <property type="molecule type" value="Genomic_DNA"/>
</dbReference>
<dbReference type="PROSITE" id="PS50006">
    <property type="entry name" value="FHA_DOMAIN"/>
    <property type="match status" value="1"/>
</dbReference>
<gene>
    <name evidence="2" type="ORF">DFP86_10949</name>
</gene>
<dbReference type="InterPro" id="IPR000253">
    <property type="entry name" value="FHA_dom"/>
</dbReference>
<dbReference type="CDD" id="cd00060">
    <property type="entry name" value="FHA"/>
    <property type="match status" value="1"/>
</dbReference>
<dbReference type="Gene3D" id="2.60.200.20">
    <property type="match status" value="1"/>
</dbReference>
<evidence type="ECO:0000313" key="3">
    <source>
        <dbReference type="Proteomes" id="UP000295611"/>
    </source>
</evidence>
<keyword evidence="3" id="KW-1185">Reference proteome</keyword>
<dbReference type="Pfam" id="PF00498">
    <property type="entry name" value="FHA"/>
    <property type="match status" value="1"/>
</dbReference>
<reference evidence="2 3" key="1">
    <citation type="submission" date="2019-03" db="EMBL/GenBank/DDBJ databases">
        <title>Genomic Encyclopedia of Type Strains, Phase III (KMG-III): the genomes of soil and plant-associated and newly described type strains.</title>
        <authorList>
            <person name="Whitman W."/>
        </authorList>
    </citation>
    <scope>NUCLEOTIDE SEQUENCE [LARGE SCALE GENOMIC DNA]</scope>
    <source>
        <strain evidence="2 3">CECT 8976</strain>
    </source>
</reference>
<dbReference type="RefSeq" id="WP_133681461.1">
    <property type="nucleotide sequence ID" value="NZ_SNZP01000009.1"/>
</dbReference>
<dbReference type="SUPFAM" id="SSF49879">
    <property type="entry name" value="SMAD/FHA domain"/>
    <property type="match status" value="1"/>
</dbReference>
<accession>A0A4R7B258</accession>
<protein>
    <submittedName>
        <fullName evidence="2">FHA domain protein</fullName>
    </submittedName>
</protein>
<dbReference type="Proteomes" id="UP000295611">
    <property type="component" value="Unassembled WGS sequence"/>
</dbReference>
<evidence type="ECO:0000313" key="2">
    <source>
        <dbReference type="EMBL" id="TDR77809.1"/>
    </source>
</evidence>
<dbReference type="AlphaFoldDB" id="A0A4R7B258"/>
<dbReference type="OrthoDB" id="273564at2"/>
<feature type="domain" description="FHA" evidence="1">
    <location>
        <begin position="19"/>
        <end position="68"/>
    </location>
</feature>
<organism evidence="2 3">
    <name type="scientific">Paludibacterium purpuratum</name>
    <dbReference type="NCBI Taxonomy" id="1144873"/>
    <lineage>
        <taxon>Bacteria</taxon>
        <taxon>Pseudomonadati</taxon>
        <taxon>Pseudomonadota</taxon>
        <taxon>Betaproteobacteria</taxon>
        <taxon>Neisseriales</taxon>
        <taxon>Chromobacteriaceae</taxon>
        <taxon>Paludibacterium</taxon>
    </lineage>
</organism>
<comment type="caution">
    <text evidence="2">The sequence shown here is derived from an EMBL/GenBank/DDBJ whole genome shotgun (WGS) entry which is preliminary data.</text>
</comment>
<sequence length="331" mass="37255">MAILKHSHTGEACLLRANHIFGRDAKHCDTLLDTPYASRIHAHIRWHGTEWVLQECSRNGTRVSGSLLRVGERIKLHVGDLIQFGHEREAWRIDDLHDPVDTLWPISGQAKPIALADHQALPSSSATPAYLLRAPDESWQLYTVDGKRPLADGDEIACGDLAWRLVLAPRSDTMQLALPLESLHALQRIDFMVSQDEEHVRAWLHTAMQTLDLGERAHHYCLATLARARFAAQQSGHSAATQGWIELAQLARMLGQPAMHINVQIHRARMQLAALQRPEAEQLLERRRGAVRFGALPFRVFRGDTLECQWLPADHPAPYAHGSAIQETRPR</sequence>
<dbReference type="InterPro" id="IPR008984">
    <property type="entry name" value="SMAD_FHA_dom_sf"/>
</dbReference>
<proteinExistence type="predicted"/>
<dbReference type="InterPro" id="IPR050923">
    <property type="entry name" value="Cell_Proc_Reg/RNA_Proc"/>
</dbReference>
<dbReference type="PANTHER" id="PTHR23308">
    <property type="entry name" value="NUCLEAR INHIBITOR OF PROTEIN PHOSPHATASE-1"/>
    <property type="match status" value="1"/>
</dbReference>
<name>A0A4R7B258_9NEIS</name>
<dbReference type="SMART" id="SM00240">
    <property type="entry name" value="FHA"/>
    <property type="match status" value="1"/>
</dbReference>
<evidence type="ECO:0000259" key="1">
    <source>
        <dbReference type="PROSITE" id="PS50006"/>
    </source>
</evidence>